<keyword evidence="5 9" id="KW-0963">Cytoplasm</keyword>
<keyword evidence="7 9" id="KW-0368">Histidine biosynthesis</keyword>
<dbReference type="EC" id="5.3.1.16" evidence="9"/>
<name>A0A1G6Q352_9BACT</name>
<proteinExistence type="inferred from homology"/>
<dbReference type="STRING" id="28234.SAMN04488588_1970"/>
<dbReference type="InterPro" id="IPR044524">
    <property type="entry name" value="Isoase_HisA-like"/>
</dbReference>
<evidence type="ECO:0000256" key="7">
    <source>
        <dbReference type="ARBA" id="ARBA00023102"/>
    </source>
</evidence>
<dbReference type="Pfam" id="PF00977">
    <property type="entry name" value="His_biosynth"/>
    <property type="match status" value="1"/>
</dbReference>
<evidence type="ECO:0000256" key="3">
    <source>
        <dbReference type="ARBA" id="ARBA00005133"/>
    </source>
</evidence>
<keyword evidence="8 9" id="KW-0413">Isomerase</keyword>
<dbReference type="GO" id="GO:0000162">
    <property type="term" value="P:L-tryptophan biosynthetic process"/>
    <property type="evidence" value="ECO:0007669"/>
    <property type="project" value="TreeGrafter"/>
</dbReference>
<evidence type="ECO:0000256" key="5">
    <source>
        <dbReference type="ARBA" id="ARBA00022490"/>
    </source>
</evidence>
<dbReference type="SUPFAM" id="SSF51366">
    <property type="entry name" value="Ribulose-phoshate binding barrel"/>
    <property type="match status" value="1"/>
</dbReference>
<dbReference type="EMBL" id="FMYV01000010">
    <property type="protein sequence ID" value="SDC86759.1"/>
    <property type="molecule type" value="Genomic_DNA"/>
</dbReference>
<evidence type="ECO:0000256" key="9">
    <source>
        <dbReference type="HAMAP-Rule" id="MF_01014"/>
    </source>
</evidence>
<comment type="subcellular location">
    <subcellularLocation>
        <location evidence="2 9">Cytoplasm</location>
    </subcellularLocation>
</comment>
<evidence type="ECO:0000256" key="8">
    <source>
        <dbReference type="ARBA" id="ARBA00023235"/>
    </source>
</evidence>
<dbReference type="InterPro" id="IPR006062">
    <property type="entry name" value="His_biosynth"/>
</dbReference>
<dbReference type="Gene3D" id="3.20.20.70">
    <property type="entry name" value="Aldolase class I"/>
    <property type="match status" value="1"/>
</dbReference>
<reference evidence="11 12" key="1">
    <citation type="submission" date="2016-10" db="EMBL/GenBank/DDBJ databases">
        <authorList>
            <person name="de Groot N.N."/>
        </authorList>
    </citation>
    <scope>NUCLEOTIDE SEQUENCE [LARGE SCALE GENOMIC DNA]</scope>
    <source>
        <strain evidence="11 12">WG14</strain>
    </source>
</reference>
<evidence type="ECO:0000256" key="4">
    <source>
        <dbReference type="ARBA" id="ARBA00009667"/>
    </source>
</evidence>
<dbReference type="PANTHER" id="PTHR43090">
    <property type="entry name" value="1-(5-PHOSPHORIBOSYL)-5-[(5-PHOSPHORIBOSYLAMINO)METHYLIDENEAMINO] IMIDAZOLE-4-CARBOXAMIDE ISOMERASE"/>
    <property type="match status" value="1"/>
</dbReference>
<dbReference type="InterPro" id="IPR011060">
    <property type="entry name" value="RibuloseP-bd_barrel"/>
</dbReference>
<dbReference type="GO" id="GO:0005737">
    <property type="term" value="C:cytoplasm"/>
    <property type="evidence" value="ECO:0007669"/>
    <property type="project" value="UniProtKB-SubCell"/>
</dbReference>
<feature type="active site" description="Proton donor" evidence="9">
    <location>
        <position position="125"/>
    </location>
</feature>
<evidence type="ECO:0000256" key="2">
    <source>
        <dbReference type="ARBA" id="ARBA00004496"/>
    </source>
</evidence>
<evidence type="ECO:0000256" key="6">
    <source>
        <dbReference type="ARBA" id="ARBA00022605"/>
    </source>
</evidence>
<dbReference type="RefSeq" id="WP_091405435.1">
    <property type="nucleotide sequence ID" value="NZ_FMYV01000010.1"/>
</dbReference>
<evidence type="ECO:0000256" key="1">
    <source>
        <dbReference type="ARBA" id="ARBA00000901"/>
    </source>
</evidence>
<dbReference type="NCBIfam" id="NF003156">
    <property type="entry name" value="PRK04128.1"/>
    <property type="match status" value="1"/>
</dbReference>
<dbReference type="InterPro" id="IPR013785">
    <property type="entry name" value="Aldolase_TIM"/>
</dbReference>
<dbReference type="GO" id="GO:0003949">
    <property type="term" value="F:1-(5-phosphoribosyl)-5-[(5-phosphoribosylamino)methylideneamino]imidazole-4-carboxamide isomerase activity"/>
    <property type="evidence" value="ECO:0007669"/>
    <property type="project" value="UniProtKB-UniRule"/>
</dbReference>
<evidence type="ECO:0000313" key="11">
    <source>
        <dbReference type="EMBL" id="SDC86759.1"/>
    </source>
</evidence>
<keyword evidence="12" id="KW-1185">Reference proteome</keyword>
<evidence type="ECO:0000256" key="10">
    <source>
        <dbReference type="RuleBase" id="RU003657"/>
    </source>
</evidence>
<dbReference type="UniPathway" id="UPA00031">
    <property type="reaction ID" value="UER00009"/>
</dbReference>
<dbReference type="AlphaFoldDB" id="A0A1G6Q352"/>
<sequence>MKIFPAIDIMNGKVVRLLKGKKDDYKIYGEPVDIAKKLSKHFDYLHVIDLDGAFEGSPQILDVLKDIKKNVGIKIQTGGGYRDYDSVKKAYEIGVDNVIISTAAYDIDFLKRVTNDFDGITISLDFSGKNIMTKGWLEKSEYTLKESFDKFKEFTDRFIITDTSKDGTLSGIEKIDRFWGDERVIYAGGIKDKRDLDLLSEWGVYGAVTGKALYENSKELFGSDFDAI</sequence>
<comment type="pathway">
    <text evidence="3 9">Amino-acid biosynthesis; L-histidine biosynthesis; L-histidine from 5-phospho-alpha-D-ribose 1-diphosphate: step 4/9.</text>
</comment>
<dbReference type="HAMAP" id="MF_01014">
    <property type="entry name" value="HisA"/>
    <property type="match status" value="1"/>
</dbReference>
<dbReference type="Proteomes" id="UP000199322">
    <property type="component" value="Unassembled WGS sequence"/>
</dbReference>
<comment type="similarity">
    <text evidence="4 9 10">Belongs to the HisA/HisF family.</text>
</comment>
<organism evidence="11 12">
    <name type="scientific">Geotoga petraea</name>
    <dbReference type="NCBI Taxonomy" id="28234"/>
    <lineage>
        <taxon>Bacteria</taxon>
        <taxon>Thermotogati</taxon>
        <taxon>Thermotogota</taxon>
        <taxon>Thermotogae</taxon>
        <taxon>Petrotogales</taxon>
        <taxon>Petrotogaceae</taxon>
        <taxon>Geotoga</taxon>
    </lineage>
</organism>
<accession>A0A1G6Q352</accession>
<gene>
    <name evidence="9" type="primary">hisA</name>
    <name evidence="11" type="ORF">SAMN04488588_1970</name>
</gene>
<comment type="catalytic activity">
    <reaction evidence="1 9">
        <text>1-(5-phospho-beta-D-ribosyl)-5-[(5-phospho-beta-D-ribosylamino)methylideneamino]imidazole-4-carboxamide = 5-[(5-phospho-1-deoxy-D-ribulos-1-ylimino)methylamino]-1-(5-phospho-beta-D-ribosyl)imidazole-4-carboxamide</text>
        <dbReference type="Rhea" id="RHEA:15469"/>
        <dbReference type="ChEBI" id="CHEBI:58435"/>
        <dbReference type="ChEBI" id="CHEBI:58525"/>
        <dbReference type="EC" id="5.3.1.16"/>
    </reaction>
</comment>
<dbReference type="InterPro" id="IPR023016">
    <property type="entry name" value="HisA/PriA"/>
</dbReference>
<feature type="active site" description="Proton acceptor" evidence="9">
    <location>
        <position position="8"/>
    </location>
</feature>
<keyword evidence="6 9" id="KW-0028">Amino-acid biosynthesis</keyword>
<dbReference type="CDD" id="cd04732">
    <property type="entry name" value="HisA"/>
    <property type="match status" value="1"/>
</dbReference>
<evidence type="ECO:0000313" key="12">
    <source>
        <dbReference type="Proteomes" id="UP000199322"/>
    </source>
</evidence>
<dbReference type="GO" id="GO:0000105">
    <property type="term" value="P:L-histidine biosynthetic process"/>
    <property type="evidence" value="ECO:0007669"/>
    <property type="project" value="UniProtKB-UniRule"/>
</dbReference>
<protein>
    <recommendedName>
        <fullName evidence="9">1-(5-phosphoribosyl)-5-[(5-phosphoribosylamino)methylideneamino] imidazole-4-carboxamide isomerase</fullName>
        <ecNumber evidence="9">5.3.1.16</ecNumber>
    </recommendedName>
    <alternativeName>
        <fullName evidence="9">Phosphoribosylformimino-5-aminoimidazole carboxamide ribotide isomerase</fullName>
    </alternativeName>
</protein>
<dbReference type="PANTHER" id="PTHR43090:SF7">
    <property type="entry name" value="1-(5-PHOSPHORIBOSYL)-5-[(5-PHOSPHORIBOSYLAMINO)METHYLIDENEAMINO] IMIDAZOLE-4-CARBOXAMIDE ISOMERASE"/>
    <property type="match status" value="1"/>
</dbReference>